<dbReference type="GO" id="GO:0004467">
    <property type="term" value="F:long-chain fatty acid-CoA ligase activity"/>
    <property type="evidence" value="ECO:0007669"/>
    <property type="project" value="UniProtKB-EC"/>
</dbReference>
<evidence type="ECO:0000259" key="9">
    <source>
        <dbReference type="Pfam" id="PF00501"/>
    </source>
</evidence>
<dbReference type="RefSeq" id="WP_064853502.1">
    <property type="nucleotide sequence ID" value="NZ_LZIM01000092.1"/>
</dbReference>
<evidence type="ECO:0000313" key="11">
    <source>
        <dbReference type="EMBL" id="OBG10077.1"/>
    </source>
</evidence>
<evidence type="ECO:0000256" key="4">
    <source>
        <dbReference type="ARBA" id="ARBA00036813"/>
    </source>
</evidence>
<evidence type="ECO:0000256" key="5">
    <source>
        <dbReference type="ARBA" id="ARBA00069710"/>
    </source>
</evidence>
<dbReference type="Pfam" id="PF00501">
    <property type="entry name" value="AMP-binding"/>
    <property type="match status" value="1"/>
</dbReference>
<reference evidence="12" key="1">
    <citation type="submission" date="2016-06" db="EMBL/GenBank/DDBJ databases">
        <authorList>
            <person name="Sutton G."/>
            <person name="Brinkac L."/>
            <person name="Sanka R."/>
            <person name="Adams M."/>
            <person name="Lau E."/>
            <person name="Mehaffy C."/>
            <person name="Tameris M."/>
            <person name="Hatherill M."/>
            <person name="Hanekom W."/>
            <person name="Mahomed H."/>
            <person name="Mcshane H."/>
        </authorList>
    </citation>
    <scope>NUCLEOTIDE SEQUENCE [LARGE SCALE GENOMIC DNA]</scope>
    <source>
        <strain evidence="12">852014-51077_SCH5608930-a</strain>
    </source>
</reference>
<evidence type="ECO:0000256" key="1">
    <source>
        <dbReference type="ARBA" id="ARBA00006432"/>
    </source>
</evidence>
<feature type="domain" description="AMP-binding enzyme C-terminal" evidence="10">
    <location>
        <begin position="456"/>
        <end position="532"/>
    </location>
</feature>
<dbReference type="PANTHER" id="PTHR43201:SF5">
    <property type="entry name" value="MEDIUM-CHAIN ACYL-COA LIGASE ACSF2, MITOCHONDRIAL"/>
    <property type="match status" value="1"/>
</dbReference>
<dbReference type="Gene3D" id="3.40.50.12780">
    <property type="entry name" value="N-terminal domain of ligase-like"/>
    <property type="match status" value="1"/>
</dbReference>
<dbReference type="Proteomes" id="UP000093985">
    <property type="component" value="Unassembled WGS sequence"/>
</dbReference>
<dbReference type="PROSITE" id="PS00455">
    <property type="entry name" value="AMP_BINDING"/>
    <property type="match status" value="1"/>
</dbReference>
<dbReference type="InterPro" id="IPR042099">
    <property type="entry name" value="ANL_N_sf"/>
</dbReference>
<gene>
    <name evidence="11" type="ORF">A5771_21155</name>
</gene>
<comment type="caution">
    <text evidence="11">The sequence shown here is derived from an EMBL/GenBank/DDBJ whole genome shotgun (WGS) entry which is preliminary data.</text>
</comment>
<dbReference type="EMBL" id="LZIN01000011">
    <property type="protein sequence ID" value="OBG10077.1"/>
    <property type="molecule type" value="Genomic_DNA"/>
</dbReference>
<sequence>MSRSSNSGSVLAGRNSYARGETEPALLEMTIGANLAATVARVPDRDAVVDVVSGQRWNYAELSEAVARLATGLLQAGIGPGDRVGIWAPNCAEWVLVQYATAEIGALLVSLNPAYRAHELQYALQKAAPAMMIAARGFKSSDYAAMLAEVAPHCPQLREVVLLGGARWEALAGTSIDRAALAAVAVTLSAHDLINIQYTSGTTGYPKGATLTHRNLLNNGYLVGELLGYTEHDRICIPVPFYHCFGMVVGNLAATSHGAAVVIPGPGFDPLATLRAVRDESCTSLYGVPTMFIAELAAPEFEDVDLSSLRTGIMAGSPCPESVMRAVIERMHMAEVAICYGMTETSPVSTQTRAGDSLELRVGTVGRVGPHLEAKVVDPATGATVARGVTGELCTRGYSVMAGYWNAPERTADVLDAEGWMHTGDLAVMDDDGYLRIAGRIKDMVIRGGENVYPCEVEEFLYAHPDIVGVQVIGVPDEFYGEELMAVITLRDPAVPLTLEALRSFCTGRMAHFKIPRYLRIVDEFPMTVTGKVRKDVMRIHAIEYLRRTNESVV</sequence>
<name>A0A1A2E1Y1_MYCSD</name>
<dbReference type="PANTHER" id="PTHR43201">
    <property type="entry name" value="ACYL-COA SYNTHETASE"/>
    <property type="match status" value="1"/>
</dbReference>
<dbReference type="FunFam" id="3.30.300.30:FF:000008">
    <property type="entry name" value="2,3-dihydroxybenzoate-AMP ligase"/>
    <property type="match status" value="1"/>
</dbReference>
<evidence type="ECO:0000256" key="8">
    <source>
        <dbReference type="ARBA" id="ARBA00083882"/>
    </source>
</evidence>
<evidence type="ECO:0000256" key="2">
    <source>
        <dbReference type="ARBA" id="ARBA00022598"/>
    </source>
</evidence>
<dbReference type="CDD" id="cd05917">
    <property type="entry name" value="FACL_like_2"/>
    <property type="match status" value="1"/>
</dbReference>
<accession>A0A1A2E1Y1</accession>
<dbReference type="AlphaFoldDB" id="A0A1A2E1Y1"/>
<dbReference type="InterPro" id="IPR000873">
    <property type="entry name" value="AMP-dep_synth/lig_dom"/>
</dbReference>
<keyword evidence="2" id="KW-0436">Ligase</keyword>
<dbReference type="EC" id="6.2.1.3" evidence="3"/>
<evidence type="ECO:0000259" key="10">
    <source>
        <dbReference type="Pfam" id="PF13193"/>
    </source>
</evidence>
<evidence type="ECO:0000256" key="7">
    <source>
        <dbReference type="ARBA" id="ARBA00080667"/>
    </source>
</evidence>
<dbReference type="FunFam" id="3.40.50.12780:FF:000003">
    <property type="entry name" value="Long-chain-fatty-acid--CoA ligase FadD"/>
    <property type="match status" value="1"/>
</dbReference>
<comment type="catalytic activity">
    <reaction evidence="4">
        <text>a long-chain fatty acid + ATP + CoA = a long-chain fatty acyl-CoA + AMP + diphosphate</text>
        <dbReference type="Rhea" id="RHEA:15421"/>
        <dbReference type="ChEBI" id="CHEBI:30616"/>
        <dbReference type="ChEBI" id="CHEBI:33019"/>
        <dbReference type="ChEBI" id="CHEBI:57287"/>
        <dbReference type="ChEBI" id="CHEBI:57560"/>
        <dbReference type="ChEBI" id="CHEBI:83139"/>
        <dbReference type="ChEBI" id="CHEBI:456215"/>
        <dbReference type="EC" id="6.2.1.3"/>
    </reaction>
</comment>
<comment type="similarity">
    <text evidence="1">Belongs to the ATP-dependent AMP-binding enzyme family.</text>
</comment>
<feature type="domain" description="AMP-dependent synthetase/ligase" evidence="9">
    <location>
        <begin position="37"/>
        <end position="405"/>
    </location>
</feature>
<proteinExistence type="inferred from homology"/>
<dbReference type="SUPFAM" id="SSF56801">
    <property type="entry name" value="Acetyl-CoA synthetase-like"/>
    <property type="match status" value="1"/>
</dbReference>
<evidence type="ECO:0000256" key="6">
    <source>
        <dbReference type="ARBA" id="ARBA00076959"/>
    </source>
</evidence>
<organism evidence="11 12">
    <name type="scientific">Mycolicibacter sinensis (strain JDM601)</name>
    <name type="common">Mycobacterium sinense</name>
    <dbReference type="NCBI Taxonomy" id="875328"/>
    <lineage>
        <taxon>Bacteria</taxon>
        <taxon>Bacillati</taxon>
        <taxon>Actinomycetota</taxon>
        <taxon>Actinomycetes</taxon>
        <taxon>Mycobacteriales</taxon>
        <taxon>Mycobacteriaceae</taxon>
        <taxon>Mycolicibacter</taxon>
    </lineage>
</organism>
<dbReference type="InterPro" id="IPR045851">
    <property type="entry name" value="AMP-bd_C_sf"/>
</dbReference>
<dbReference type="OrthoDB" id="9803968at2"/>
<dbReference type="GO" id="GO:0031956">
    <property type="term" value="F:medium-chain fatty acid-CoA ligase activity"/>
    <property type="evidence" value="ECO:0007669"/>
    <property type="project" value="TreeGrafter"/>
</dbReference>
<dbReference type="InterPro" id="IPR020845">
    <property type="entry name" value="AMP-binding_CS"/>
</dbReference>
<dbReference type="InterPro" id="IPR025110">
    <property type="entry name" value="AMP-bd_C"/>
</dbReference>
<evidence type="ECO:0000313" key="12">
    <source>
        <dbReference type="Proteomes" id="UP000093985"/>
    </source>
</evidence>
<protein>
    <recommendedName>
        <fullName evidence="5">Long-chain-fatty-acid--CoA ligase FadD13</fullName>
        <ecNumber evidence="3">6.2.1.3</ecNumber>
    </recommendedName>
    <alternativeName>
        <fullName evidence="6">Fatty acyl-CoA ligase</fullName>
    </alternativeName>
    <alternativeName>
        <fullName evidence="8">Fatty acyl-CoA synthetase</fullName>
    </alternativeName>
    <alternativeName>
        <fullName evidence="7">Very-long-chain fatty-acyl-CoA synthetase</fullName>
    </alternativeName>
</protein>
<dbReference type="Gene3D" id="3.30.300.30">
    <property type="match status" value="1"/>
</dbReference>
<dbReference type="Pfam" id="PF13193">
    <property type="entry name" value="AMP-binding_C"/>
    <property type="match status" value="1"/>
</dbReference>
<evidence type="ECO:0000256" key="3">
    <source>
        <dbReference type="ARBA" id="ARBA00026121"/>
    </source>
</evidence>